<evidence type="ECO:0000313" key="3">
    <source>
        <dbReference type="EMBL" id="KIJ96098.1"/>
    </source>
</evidence>
<feature type="compositionally biased region" description="Low complexity" evidence="1">
    <location>
        <begin position="227"/>
        <end position="242"/>
    </location>
</feature>
<dbReference type="AlphaFoldDB" id="A0A0C9X4A2"/>
<proteinExistence type="predicted"/>
<accession>A0A0C9X4A2</accession>
<organism evidence="3 4">
    <name type="scientific">Laccaria amethystina LaAM-08-1</name>
    <dbReference type="NCBI Taxonomy" id="1095629"/>
    <lineage>
        <taxon>Eukaryota</taxon>
        <taxon>Fungi</taxon>
        <taxon>Dikarya</taxon>
        <taxon>Basidiomycota</taxon>
        <taxon>Agaricomycotina</taxon>
        <taxon>Agaricomycetes</taxon>
        <taxon>Agaricomycetidae</taxon>
        <taxon>Agaricales</taxon>
        <taxon>Agaricineae</taxon>
        <taxon>Hydnangiaceae</taxon>
        <taxon>Laccaria</taxon>
    </lineage>
</organism>
<feature type="region of interest" description="Disordered" evidence="1">
    <location>
        <begin position="72"/>
        <end position="242"/>
    </location>
</feature>
<keyword evidence="4" id="KW-1185">Reference proteome</keyword>
<name>A0A0C9X4A2_9AGAR</name>
<evidence type="ECO:0000256" key="2">
    <source>
        <dbReference type="SAM" id="SignalP"/>
    </source>
</evidence>
<reference evidence="4" key="2">
    <citation type="submission" date="2015-01" db="EMBL/GenBank/DDBJ databases">
        <title>Evolutionary Origins and Diversification of the Mycorrhizal Mutualists.</title>
        <authorList>
            <consortium name="DOE Joint Genome Institute"/>
            <consortium name="Mycorrhizal Genomics Consortium"/>
            <person name="Kohler A."/>
            <person name="Kuo A."/>
            <person name="Nagy L.G."/>
            <person name="Floudas D."/>
            <person name="Copeland A."/>
            <person name="Barry K.W."/>
            <person name="Cichocki N."/>
            <person name="Veneault-Fourrey C."/>
            <person name="LaButti K."/>
            <person name="Lindquist E.A."/>
            <person name="Lipzen A."/>
            <person name="Lundell T."/>
            <person name="Morin E."/>
            <person name="Murat C."/>
            <person name="Riley R."/>
            <person name="Ohm R."/>
            <person name="Sun H."/>
            <person name="Tunlid A."/>
            <person name="Henrissat B."/>
            <person name="Grigoriev I.V."/>
            <person name="Hibbett D.S."/>
            <person name="Martin F."/>
        </authorList>
    </citation>
    <scope>NUCLEOTIDE SEQUENCE [LARGE SCALE GENOMIC DNA]</scope>
    <source>
        <strain evidence="4">LaAM-08-1</strain>
    </source>
</reference>
<evidence type="ECO:0000313" key="4">
    <source>
        <dbReference type="Proteomes" id="UP000054477"/>
    </source>
</evidence>
<keyword evidence="2" id="KW-0732">Signal</keyword>
<sequence length="242" mass="24040">MAITRFFHLIAFSIGAAQLACAAVIPTPVFSGSSTDCPMTFSKPSGDAPTPTDISQDGNAFNISAGPLRCPPSFSASGLPDARPSGFPPVESADGLAPTDIPGDASDKSLAPSQSDNPPTNTSSYPSGASPDGSASTQLPRGNLGSLSQLPNFPSTSASDGATPTDIPQNETMPTGSGNARPSFSQGGTPSACPSYLPSSDGAVPSDLPAYGFSSGSLRQECPTAFPSSALPSGGPAPTDTA</sequence>
<evidence type="ECO:0000256" key="1">
    <source>
        <dbReference type="SAM" id="MobiDB-lite"/>
    </source>
</evidence>
<feature type="chain" id="PRO_5002206194" evidence="2">
    <location>
        <begin position="23"/>
        <end position="242"/>
    </location>
</feature>
<reference evidence="3 4" key="1">
    <citation type="submission" date="2014-04" db="EMBL/GenBank/DDBJ databases">
        <authorList>
            <consortium name="DOE Joint Genome Institute"/>
            <person name="Kuo A."/>
            <person name="Kohler A."/>
            <person name="Nagy L.G."/>
            <person name="Floudas D."/>
            <person name="Copeland A."/>
            <person name="Barry K.W."/>
            <person name="Cichocki N."/>
            <person name="Veneault-Fourrey C."/>
            <person name="LaButti K."/>
            <person name="Lindquist E.A."/>
            <person name="Lipzen A."/>
            <person name="Lundell T."/>
            <person name="Morin E."/>
            <person name="Murat C."/>
            <person name="Sun H."/>
            <person name="Tunlid A."/>
            <person name="Henrissat B."/>
            <person name="Grigoriev I.V."/>
            <person name="Hibbett D.S."/>
            <person name="Martin F."/>
            <person name="Nordberg H.P."/>
            <person name="Cantor M.N."/>
            <person name="Hua S.X."/>
        </authorList>
    </citation>
    <scope>NUCLEOTIDE SEQUENCE [LARGE SCALE GENOMIC DNA]</scope>
    <source>
        <strain evidence="3 4">LaAM-08-1</strain>
    </source>
</reference>
<dbReference type="HOGENOM" id="CLU_1129205_0_0_1"/>
<dbReference type="Proteomes" id="UP000054477">
    <property type="component" value="Unassembled WGS sequence"/>
</dbReference>
<dbReference type="EMBL" id="KN838733">
    <property type="protein sequence ID" value="KIJ96098.1"/>
    <property type="molecule type" value="Genomic_DNA"/>
</dbReference>
<gene>
    <name evidence="3" type="ORF">K443DRAFT_682569</name>
</gene>
<protein>
    <submittedName>
        <fullName evidence="3">Uncharacterized protein</fullName>
    </submittedName>
</protein>
<feature type="signal peptide" evidence="2">
    <location>
        <begin position="1"/>
        <end position="22"/>
    </location>
</feature>
<feature type="compositionally biased region" description="Polar residues" evidence="1">
    <location>
        <begin position="111"/>
        <end position="189"/>
    </location>
</feature>
<dbReference type="OrthoDB" id="10335530at2759"/>